<keyword evidence="3" id="KW-1185">Reference proteome</keyword>
<feature type="region of interest" description="Disordered" evidence="1">
    <location>
        <begin position="1"/>
        <end position="215"/>
    </location>
</feature>
<feature type="compositionally biased region" description="Pro residues" evidence="1">
    <location>
        <begin position="112"/>
        <end position="124"/>
    </location>
</feature>
<sequence>MDASQNVEDKGAPPVDEKVKLDEVQPTENIESVAAATNGEATPEQTGKPAAAEAKEEAPKAVEEASEPEEMPAEEKREDEPVLEAASKPVAAVNEATTEIEESSKEVRTEEVPPPLPSSNPPSPVTVFAESTKAEAALTSGQVPREVQEPVESSVLVPVDTKPPKTEDLEVLETPVVSKQISAVETVAEPSPPALQDSVPEPLPPSPPSPVPEKMESLACLSGPIVIVKLPKPIETKEIPDPSPSIEDLPPAPPSPIPEKHIDSKPESAPAIIDSVPVTESTPNLDESLPVVDLEPIPVVEPLPVVDPEPLPITKSSQLVAPEHVPIVESSPVVDPELVANVDSLPVVYPEPVPIIESSPLIESEHVPIVQTEPEDNVKPDPVHDSIIVEASPGEPELISEAAPAEATNAESEPTKVQLGEELKTKIESELNQSVDSVVSEGHVEPSTPPSTPAANSEIPATELAIQSVIPASSSLDISEPVVATADSLPDISTESLPSLPELLSESLAPMSLPPVDSVPEPIAPSSEPTSQEEPLIPPPVAPLTNGNVNGHSSPSPVEEENQVLETEVPGPTKQVVSDQAKESEISPEADDNPRETAPAVVPAVEE</sequence>
<dbReference type="OrthoDB" id="6784765at2759"/>
<feature type="region of interest" description="Disordered" evidence="1">
    <location>
        <begin position="236"/>
        <end position="272"/>
    </location>
</feature>
<evidence type="ECO:0000313" key="2">
    <source>
        <dbReference type="EMBL" id="CAH1122213.1"/>
    </source>
</evidence>
<name>A0A9P0DGZ9_9CUCU</name>
<evidence type="ECO:0000313" key="3">
    <source>
        <dbReference type="Proteomes" id="UP001152799"/>
    </source>
</evidence>
<feature type="compositionally biased region" description="Low complexity" evidence="1">
    <location>
        <begin position="493"/>
        <end position="515"/>
    </location>
</feature>
<reference evidence="2" key="1">
    <citation type="submission" date="2022-01" db="EMBL/GenBank/DDBJ databases">
        <authorList>
            <person name="King R."/>
        </authorList>
    </citation>
    <scope>NUCLEOTIDE SEQUENCE</scope>
</reference>
<protein>
    <submittedName>
        <fullName evidence="2">Uncharacterized protein</fullName>
    </submittedName>
</protein>
<dbReference type="EMBL" id="OU892277">
    <property type="protein sequence ID" value="CAH1122213.1"/>
    <property type="molecule type" value="Genomic_DNA"/>
</dbReference>
<feature type="compositionally biased region" description="Polar residues" evidence="1">
    <location>
        <begin position="545"/>
        <end position="556"/>
    </location>
</feature>
<feature type="compositionally biased region" description="Basic and acidic residues" evidence="1">
    <location>
        <begin position="53"/>
        <end position="63"/>
    </location>
</feature>
<organism evidence="2 3">
    <name type="scientific">Ceutorhynchus assimilis</name>
    <name type="common">cabbage seed weevil</name>
    <dbReference type="NCBI Taxonomy" id="467358"/>
    <lineage>
        <taxon>Eukaryota</taxon>
        <taxon>Metazoa</taxon>
        <taxon>Ecdysozoa</taxon>
        <taxon>Arthropoda</taxon>
        <taxon>Hexapoda</taxon>
        <taxon>Insecta</taxon>
        <taxon>Pterygota</taxon>
        <taxon>Neoptera</taxon>
        <taxon>Endopterygota</taxon>
        <taxon>Coleoptera</taxon>
        <taxon>Polyphaga</taxon>
        <taxon>Cucujiformia</taxon>
        <taxon>Curculionidae</taxon>
        <taxon>Ceutorhynchinae</taxon>
        <taxon>Ceutorhynchus</taxon>
    </lineage>
</organism>
<gene>
    <name evidence="2" type="ORF">CEUTPL_LOCUS1290</name>
</gene>
<feature type="compositionally biased region" description="Basic and acidic residues" evidence="1">
    <location>
        <begin position="102"/>
        <end position="111"/>
    </location>
</feature>
<feature type="region of interest" description="Disordered" evidence="1">
    <location>
        <begin position="430"/>
        <end position="460"/>
    </location>
</feature>
<accession>A0A9P0DGZ9</accession>
<feature type="compositionally biased region" description="Pro residues" evidence="1">
    <location>
        <begin position="201"/>
        <end position="211"/>
    </location>
</feature>
<proteinExistence type="predicted"/>
<dbReference type="AlphaFoldDB" id="A0A9P0DGZ9"/>
<evidence type="ECO:0000256" key="1">
    <source>
        <dbReference type="SAM" id="MobiDB-lite"/>
    </source>
</evidence>
<dbReference type="Proteomes" id="UP001152799">
    <property type="component" value="Chromosome 1"/>
</dbReference>
<feature type="compositionally biased region" description="Basic and acidic residues" evidence="1">
    <location>
        <begin position="7"/>
        <end position="23"/>
    </location>
</feature>
<feature type="region of interest" description="Disordered" evidence="1">
    <location>
        <begin position="488"/>
        <end position="607"/>
    </location>
</feature>